<dbReference type="RefSeq" id="WP_306850490.1">
    <property type="nucleotide sequence ID" value="NZ_JAUSSK010000003.1"/>
</dbReference>
<reference evidence="2 3" key="1">
    <citation type="submission" date="2023-07" db="EMBL/GenBank/DDBJ databases">
        <title>Sorghum-associated microbial communities from plants grown in Nebraska, USA.</title>
        <authorList>
            <person name="Schachtman D."/>
        </authorList>
    </citation>
    <scope>NUCLEOTIDE SEQUENCE [LARGE SCALE GENOMIC DNA]</scope>
    <source>
        <strain evidence="2 3">CC60</strain>
    </source>
</reference>
<accession>A0ABT9SZG1</accession>
<proteinExistence type="predicted"/>
<gene>
    <name evidence="2" type="ORF">J2T07_002589</name>
</gene>
<comment type="caution">
    <text evidence="2">The sequence shown here is derived from an EMBL/GenBank/DDBJ whole genome shotgun (WGS) entry which is preliminary data.</text>
</comment>
<evidence type="ECO:0000313" key="3">
    <source>
        <dbReference type="Proteomes" id="UP001237737"/>
    </source>
</evidence>
<dbReference type="EMBL" id="JAUSSK010000003">
    <property type="protein sequence ID" value="MDQ0010399.1"/>
    <property type="molecule type" value="Genomic_DNA"/>
</dbReference>
<name>A0ABT9SZG1_9GAMM</name>
<sequence length="52" mass="5821">MPTQKPPARFPNGAPADRSSAAFVSYVYSHERRGKLPETPREPAKRRTGKQP</sequence>
<evidence type="ECO:0000313" key="2">
    <source>
        <dbReference type="EMBL" id="MDQ0010399.1"/>
    </source>
</evidence>
<organism evidence="2 3">
    <name type="scientific">Luteibacter jiangsuensis</name>
    <dbReference type="NCBI Taxonomy" id="637577"/>
    <lineage>
        <taxon>Bacteria</taxon>
        <taxon>Pseudomonadati</taxon>
        <taxon>Pseudomonadota</taxon>
        <taxon>Gammaproteobacteria</taxon>
        <taxon>Lysobacterales</taxon>
        <taxon>Rhodanobacteraceae</taxon>
        <taxon>Luteibacter</taxon>
    </lineage>
</organism>
<keyword evidence="3" id="KW-1185">Reference proteome</keyword>
<dbReference type="Proteomes" id="UP001237737">
    <property type="component" value="Unassembled WGS sequence"/>
</dbReference>
<evidence type="ECO:0000256" key="1">
    <source>
        <dbReference type="SAM" id="MobiDB-lite"/>
    </source>
</evidence>
<feature type="region of interest" description="Disordered" evidence="1">
    <location>
        <begin position="28"/>
        <end position="52"/>
    </location>
</feature>
<feature type="compositionally biased region" description="Basic and acidic residues" evidence="1">
    <location>
        <begin position="29"/>
        <end position="45"/>
    </location>
</feature>
<feature type="region of interest" description="Disordered" evidence="1">
    <location>
        <begin position="1"/>
        <end position="20"/>
    </location>
</feature>
<protein>
    <submittedName>
        <fullName evidence="2">Uncharacterized protein</fullName>
    </submittedName>
</protein>